<gene>
    <name evidence="1" type="ordered locus">Theco_0705</name>
</gene>
<dbReference type="HOGENOM" id="CLU_3067164_0_0_9"/>
<evidence type="ECO:0000313" key="1">
    <source>
        <dbReference type="EMBL" id="AGA56911.1"/>
    </source>
</evidence>
<organism evidence="1 2">
    <name type="scientific">Thermobacillus composti (strain DSM 18247 / JCM 13945 / KWC4)</name>
    <dbReference type="NCBI Taxonomy" id="717605"/>
    <lineage>
        <taxon>Bacteria</taxon>
        <taxon>Bacillati</taxon>
        <taxon>Bacillota</taxon>
        <taxon>Bacilli</taxon>
        <taxon>Bacillales</taxon>
        <taxon>Paenibacillaceae</taxon>
        <taxon>Thermobacillus</taxon>
    </lineage>
</organism>
<dbReference type="EMBL" id="CP003255">
    <property type="protein sequence ID" value="AGA56911.1"/>
    <property type="molecule type" value="Genomic_DNA"/>
</dbReference>
<name>L0EB45_THECK</name>
<dbReference type="KEGG" id="tco:Theco_0705"/>
<reference evidence="2" key="1">
    <citation type="submission" date="2012-01" db="EMBL/GenBank/DDBJ databases">
        <title>Complete sequence of chromosome of Thermobacillus composti KWC4.</title>
        <authorList>
            <person name="Lucas S."/>
            <person name="Han J."/>
            <person name="Lapidus A."/>
            <person name="Cheng J.-F."/>
            <person name="Goodwin L."/>
            <person name="Pitluck S."/>
            <person name="Peters L."/>
            <person name="Ovchinnikova G."/>
            <person name="Teshima H."/>
            <person name="Detter J.C."/>
            <person name="Han C."/>
            <person name="Tapia R."/>
            <person name="Land M."/>
            <person name="Hauser L."/>
            <person name="Kyrpides N."/>
            <person name="Ivanova N."/>
            <person name="Pagani I."/>
            <person name="Anderson I."/>
            <person name="Woyke T."/>
        </authorList>
    </citation>
    <scope>NUCLEOTIDE SEQUENCE [LARGE SCALE GENOMIC DNA]</scope>
    <source>
        <strain evidence="2">DSM 18247 / JCM 13945 / KWC4</strain>
    </source>
</reference>
<dbReference type="eggNOG" id="ENOG502ZMSX">
    <property type="taxonomic scope" value="Bacteria"/>
</dbReference>
<protein>
    <submittedName>
        <fullName evidence="1">Uncharacterized protein</fullName>
    </submittedName>
</protein>
<accession>L0EB45</accession>
<proteinExistence type="predicted"/>
<keyword evidence="2" id="KW-1185">Reference proteome</keyword>
<evidence type="ECO:0000313" key="2">
    <source>
        <dbReference type="Proteomes" id="UP000010795"/>
    </source>
</evidence>
<dbReference type="AlphaFoldDB" id="L0EB45"/>
<dbReference type="Proteomes" id="UP000010795">
    <property type="component" value="Chromosome"/>
</dbReference>
<sequence length="53" mass="6158">MTNLFNRIFSTNKKRRVMVIHKVKHSKKPALTKATHGTVILRGKIEQDNMIAR</sequence>